<evidence type="ECO:0000313" key="8">
    <source>
        <dbReference type="EMBL" id="KAF7728427.1"/>
    </source>
</evidence>
<dbReference type="EMBL" id="JABAYA010000037">
    <property type="protein sequence ID" value="KAF7728427.1"/>
    <property type="molecule type" value="Genomic_DNA"/>
</dbReference>
<keyword evidence="3" id="KW-0804">Transcription</keyword>
<dbReference type="AlphaFoldDB" id="A0A8H7BTP4"/>
<feature type="domain" description="HMG box" evidence="7">
    <location>
        <begin position="8"/>
        <end position="76"/>
    </location>
</feature>
<dbReference type="GO" id="GO:0005634">
    <property type="term" value="C:nucleus"/>
    <property type="evidence" value="ECO:0007669"/>
    <property type="project" value="UniProtKB-UniRule"/>
</dbReference>
<feature type="compositionally biased region" description="Basic and acidic residues" evidence="6">
    <location>
        <begin position="65"/>
        <end position="82"/>
    </location>
</feature>
<feature type="region of interest" description="Disordered" evidence="6">
    <location>
        <begin position="144"/>
        <end position="163"/>
    </location>
</feature>
<dbReference type="PANTHER" id="PTHR45789:SF2">
    <property type="entry name" value="FI18025P1"/>
    <property type="match status" value="1"/>
</dbReference>
<dbReference type="Gene3D" id="1.10.30.10">
    <property type="entry name" value="High mobility group box domain"/>
    <property type="match status" value="1"/>
</dbReference>
<dbReference type="Pfam" id="PF00505">
    <property type="entry name" value="HMG_box"/>
    <property type="match status" value="1"/>
</dbReference>
<keyword evidence="2 5" id="KW-0238">DNA-binding</keyword>
<evidence type="ECO:0000256" key="6">
    <source>
        <dbReference type="SAM" id="MobiDB-lite"/>
    </source>
</evidence>
<dbReference type="SMART" id="SM00398">
    <property type="entry name" value="HMG"/>
    <property type="match status" value="1"/>
</dbReference>
<name>A0A8H7BTP4_9FUNG</name>
<evidence type="ECO:0000313" key="9">
    <source>
        <dbReference type="Proteomes" id="UP000605846"/>
    </source>
</evidence>
<dbReference type="CDD" id="cd01389">
    <property type="entry name" value="HMG-box_ROX1-like"/>
    <property type="match status" value="1"/>
</dbReference>
<evidence type="ECO:0000256" key="2">
    <source>
        <dbReference type="ARBA" id="ARBA00023125"/>
    </source>
</evidence>
<dbReference type="SUPFAM" id="SSF47095">
    <property type="entry name" value="HMG-box"/>
    <property type="match status" value="1"/>
</dbReference>
<evidence type="ECO:0000259" key="7">
    <source>
        <dbReference type="PROSITE" id="PS50118"/>
    </source>
</evidence>
<dbReference type="Proteomes" id="UP000605846">
    <property type="component" value="Unassembled WGS sequence"/>
</dbReference>
<evidence type="ECO:0000256" key="1">
    <source>
        <dbReference type="ARBA" id="ARBA00023015"/>
    </source>
</evidence>
<evidence type="ECO:0000256" key="5">
    <source>
        <dbReference type="PROSITE-ProRule" id="PRU00267"/>
    </source>
</evidence>
<dbReference type="FunFam" id="1.10.30.10:FF:000041">
    <property type="entry name" value="HMG box family protein"/>
    <property type="match status" value="1"/>
</dbReference>
<dbReference type="PANTHER" id="PTHR45789">
    <property type="entry name" value="FI18025P1"/>
    <property type="match status" value="1"/>
</dbReference>
<dbReference type="GO" id="GO:0000981">
    <property type="term" value="F:DNA-binding transcription factor activity, RNA polymerase II-specific"/>
    <property type="evidence" value="ECO:0007669"/>
    <property type="project" value="TreeGrafter"/>
</dbReference>
<comment type="caution">
    <text evidence="8">The sequence shown here is derived from an EMBL/GenBank/DDBJ whole genome shotgun (WGS) entry which is preliminary data.</text>
</comment>
<protein>
    <recommendedName>
        <fullName evidence="7">HMG box domain-containing protein</fullName>
    </recommendedName>
</protein>
<keyword evidence="1" id="KW-0805">Transcription regulation</keyword>
<keyword evidence="4 5" id="KW-0539">Nucleus</keyword>
<keyword evidence="9" id="KW-1185">Reference proteome</keyword>
<feature type="region of interest" description="Disordered" evidence="6">
    <location>
        <begin position="65"/>
        <end position="86"/>
    </location>
</feature>
<dbReference type="InterPro" id="IPR051356">
    <property type="entry name" value="SOX/SOX-like_TF"/>
</dbReference>
<accession>A0A8H7BTP4</accession>
<proteinExistence type="predicted"/>
<dbReference type="OrthoDB" id="6247875at2759"/>
<evidence type="ECO:0000256" key="4">
    <source>
        <dbReference type="ARBA" id="ARBA00023242"/>
    </source>
</evidence>
<reference evidence="8" key="1">
    <citation type="submission" date="2020-01" db="EMBL/GenBank/DDBJ databases">
        <title>Genome Sequencing of Three Apophysomyces-Like Fungal Strains Confirms a Novel Fungal Genus in the Mucoromycota with divergent Burkholderia-like Endosymbiotic Bacteria.</title>
        <authorList>
            <person name="Stajich J.E."/>
            <person name="Macias A.M."/>
            <person name="Carter-House D."/>
            <person name="Lovett B."/>
            <person name="Kasson L.R."/>
            <person name="Berry K."/>
            <person name="Grigoriev I."/>
            <person name="Chang Y."/>
            <person name="Spatafora J."/>
            <person name="Kasson M.T."/>
        </authorList>
    </citation>
    <scope>NUCLEOTIDE SEQUENCE</scope>
    <source>
        <strain evidence="8">NRRL A-21654</strain>
    </source>
</reference>
<sequence length="303" mass="34960">MKAERSKVKRPPNCFILFRKDMQKKIVALCPGANHRDISTVCAKYWREMTEEDKTVYKKMAEDVKQEHLEKNPGYRYKPEKRGRPRPYKLQAKNKFTSRSEENNRMMEILYENPRLVERSSSSSACSTSETMVPVVKYEAMEEKEEEKKKGKQPQAQTATRTRTRTTICSMDPTEQERATSMFMFQDEKDIQERPSKFLTPSPTCHFSENIPNGVSSIESCGSPMESCSSHGTGTPYASSMEFMPENVYYDDMPMMMTTTLIPAYPMMVDNGCIDPRVLSYPAPLPVPPFNQGYLYPLYYSHL</sequence>
<organism evidence="8 9">
    <name type="scientific">Apophysomyces ossiformis</name>
    <dbReference type="NCBI Taxonomy" id="679940"/>
    <lineage>
        <taxon>Eukaryota</taxon>
        <taxon>Fungi</taxon>
        <taxon>Fungi incertae sedis</taxon>
        <taxon>Mucoromycota</taxon>
        <taxon>Mucoromycotina</taxon>
        <taxon>Mucoromycetes</taxon>
        <taxon>Mucorales</taxon>
        <taxon>Mucorineae</taxon>
        <taxon>Mucoraceae</taxon>
        <taxon>Apophysomyces</taxon>
    </lineage>
</organism>
<evidence type="ECO:0000256" key="3">
    <source>
        <dbReference type="ARBA" id="ARBA00023163"/>
    </source>
</evidence>
<dbReference type="InterPro" id="IPR036910">
    <property type="entry name" value="HMG_box_dom_sf"/>
</dbReference>
<gene>
    <name evidence="8" type="ORF">EC973_006105</name>
</gene>
<feature type="DNA-binding region" description="HMG box" evidence="5">
    <location>
        <begin position="8"/>
        <end position="76"/>
    </location>
</feature>
<dbReference type="PROSITE" id="PS50118">
    <property type="entry name" value="HMG_BOX_2"/>
    <property type="match status" value="1"/>
</dbReference>
<dbReference type="InterPro" id="IPR009071">
    <property type="entry name" value="HMG_box_dom"/>
</dbReference>
<dbReference type="GO" id="GO:0000978">
    <property type="term" value="F:RNA polymerase II cis-regulatory region sequence-specific DNA binding"/>
    <property type="evidence" value="ECO:0007669"/>
    <property type="project" value="TreeGrafter"/>
</dbReference>